<accession>A0ABU6MBZ5</accession>
<reference evidence="9 10" key="1">
    <citation type="submission" date="2023-03" db="EMBL/GenBank/DDBJ databases">
        <title>Bacillus Genome Sequencing.</title>
        <authorList>
            <person name="Dunlap C."/>
        </authorList>
    </citation>
    <scope>NUCLEOTIDE SEQUENCE [LARGE SCALE GENOMIC DNA]</scope>
    <source>
        <strain evidence="9 10">B-23453</strain>
    </source>
</reference>
<evidence type="ECO:0000256" key="5">
    <source>
        <dbReference type="ARBA" id="ARBA00023136"/>
    </source>
</evidence>
<keyword evidence="1 7" id="KW-1003">Cell membrane</keyword>
<keyword evidence="3 7" id="KW-0812">Transmembrane</keyword>
<sequence>MSNLARKQQLQHDLEPQKHIEIQSTPLHKRARITLGEKLLAAFFAVFVCFMAVKIISAQAAIYQVNKNVQDAQTTIQNQQKVNEGLQTQVSDLSRYDRIAQKAKELGLKLNENNIKVVDKK</sequence>
<evidence type="ECO:0000313" key="10">
    <source>
        <dbReference type="Proteomes" id="UP001341444"/>
    </source>
</evidence>
<evidence type="ECO:0000256" key="4">
    <source>
        <dbReference type="ARBA" id="ARBA00022989"/>
    </source>
</evidence>
<dbReference type="GO" id="GO:0051301">
    <property type="term" value="P:cell division"/>
    <property type="evidence" value="ECO:0007669"/>
    <property type="project" value="UniProtKB-KW"/>
</dbReference>
<dbReference type="RefSeq" id="WP_066264829.1">
    <property type="nucleotide sequence ID" value="NZ_JARMAB010000004.1"/>
</dbReference>
<comment type="subcellular location">
    <subcellularLocation>
        <location evidence="7">Cell membrane</location>
        <topology evidence="7">Single-pass type II membrane protein</topology>
    </subcellularLocation>
    <text evidence="7">Localizes to the division septum where it forms a ring structure.</text>
</comment>
<evidence type="ECO:0000256" key="8">
    <source>
        <dbReference type="NCBIfam" id="TIGR02209"/>
    </source>
</evidence>
<evidence type="ECO:0000256" key="6">
    <source>
        <dbReference type="ARBA" id="ARBA00023306"/>
    </source>
</evidence>
<feature type="transmembrane region" description="Helical" evidence="7">
    <location>
        <begin position="39"/>
        <end position="63"/>
    </location>
</feature>
<dbReference type="HAMAP" id="MF_00910">
    <property type="entry name" value="FtsL"/>
    <property type="match status" value="1"/>
</dbReference>
<keyword evidence="4 7" id="KW-1133">Transmembrane helix</keyword>
<evidence type="ECO:0000313" key="9">
    <source>
        <dbReference type="EMBL" id="MED1202171.1"/>
    </source>
</evidence>
<name>A0ABU6MBZ5_9BACI</name>
<comment type="similarity">
    <text evidence="7">Belongs to the FtsL family.</text>
</comment>
<gene>
    <name evidence="7 9" type="primary">ftsL</name>
    <name evidence="9" type="ORF">P4T90_03575</name>
</gene>
<proteinExistence type="inferred from homology"/>
<organism evidence="9 10">
    <name type="scientific">Heyndrickxia acidicola</name>
    <dbReference type="NCBI Taxonomy" id="209389"/>
    <lineage>
        <taxon>Bacteria</taxon>
        <taxon>Bacillati</taxon>
        <taxon>Bacillota</taxon>
        <taxon>Bacilli</taxon>
        <taxon>Bacillales</taxon>
        <taxon>Bacillaceae</taxon>
        <taxon>Heyndrickxia</taxon>
    </lineage>
</organism>
<evidence type="ECO:0000256" key="1">
    <source>
        <dbReference type="ARBA" id="ARBA00022475"/>
    </source>
</evidence>
<keyword evidence="6 7" id="KW-0131">Cell cycle</keyword>
<keyword evidence="2 7" id="KW-0132">Cell division</keyword>
<comment type="function">
    <text evidence="7">Essential cell division protein.</text>
</comment>
<evidence type="ECO:0000256" key="7">
    <source>
        <dbReference type="HAMAP-Rule" id="MF_00910"/>
    </source>
</evidence>
<keyword evidence="10" id="KW-1185">Reference proteome</keyword>
<dbReference type="Proteomes" id="UP001341444">
    <property type="component" value="Unassembled WGS sequence"/>
</dbReference>
<dbReference type="InterPro" id="IPR007060">
    <property type="entry name" value="FtsL/DivIC"/>
</dbReference>
<keyword evidence="5 7" id="KW-0472">Membrane</keyword>
<dbReference type="EMBL" id="JARMAB010000004">
    <property type="protein sequence ID" value="MED1202171.1"/>
    <property type="molecule type" value="Genomic_DNA"/>
</dbReference>
<evidence type="ECO:0000256" key="2">
    <source>
        <dbReference type="ARBA" id="ARBA00022618"/>
    </source>
</evidence>
<dbReference type="NCBIfam" id="TIGR02209">
    <property type="entry name" value="ftsL_broad"/>
    <property type="match status" value="1"/>
</dbReference>
<dbReference type="InterPro" id="IPR011922">
    <property type="entry name" value="Cell_div_FtsL"/>
</dbReference>
<comment type="caution">
    <text evidence="9">The sequence shown here is derived from an EMBL/GenBank/DDBJ whole genome shotgun (WGS) entry which is preliminary data.</text>
</comment>
<protein>
    <recommendedName>
        <fullName evidence="7 8">Cell division protein FtsL</fullName>
    </recommendedName>
</protein>
<evidence type="ECO:0000256" key="3">
    <source>
        <dbReference type="ARBA" id="ARBA00022692"/>
    </source>
</evidence>
<dbReference type="Pfam" id="PF04977">
    <property type="entry name" value="DivIC"/>
    <property type="match status" value="1"/>
</dbReference>